<accession>A0A923L1E4</accession>
<dbReference type="Pfam" id="PF04993">
    <property type="entry name" value="TfoX_N"/>
    <property type="match status" value="1"/>
</dbReference>
<dbReference type="SUPFAM" id="SSF159894">
    <property type="entry name" value="YgaC/TfoX-N like"/>
    <property type="match status" value="1"/>
</dbReference>
<evidence type="ECO:0000313" key="2">
    <source>
        <dbReference type="EMBL" id="MBC5581857.1"/>
    </source>
</evidence>
<organism evidence="2 3">
    <name type="scientific">Anaerofilum hominis</name>
    <dbReference type="NCBI Taxonomy" id="2763016"/>
    <lineage>
        <taxon>Bacteria</taxon>
        <taxon>Bacillati</taxon>
        <taxon>Bacillota</taxon>
        <taxon>Clostridia</taxon>
        <taxon>Eubacteriales</taxon>
        <taxon>Oscillospiraceae</taxon>
        <taxon>Anaerofilum</taxon>
    </lineage>
</organism>
<keyword evidence="3" id="KW-1185">Reference proteome</keyword>
<name>A0A923L1E4_9FIRM</name>
<dbReference type="EMBL" id="JACONZ010000003">
    <property type="protein sequence ID" value="MBC5581857.1"/>
    <property type="molecule type" value="Genomic_DNA"/>
</dbReference>
<evidence type="ECO:0000313" key="3">
    <source>
        <dbReference type="Proteomes" id="UP000659630"/>
    </source>
</evidence>
<protein>
    <submittedName>
        <fullName evidence="2">TfoX/Sxy family protein</fullName>
    </submittedName>
</protein>
<dbReference type="Proteomes" id="UP000659630">
    <property type="component" value="Unassembled WGS sequence"/>
</dbReference>
<dbReference type="AlphaFoldDB" id="A0A923L1E4"/>
<comment type="caution">
    <text evidence="2">The sequence shown here is derived from an EMBL/GenBank/DDBJ whole genome shotgun (WGS) entry which is preliminary data.</text>
</comment>
<evidence type="ECO:0000259" key="1">
    <source>
        <dbReference type="Pfam" id="PF04993"/>
    </source>
</evidence>
<dbReference type="Gene3D" id="3.30.1460.30">
    <property type="entry name" value="YgaC/TfoX-N like chaperone"/>
    <property type="match status" value="1"/>
</dbReference>
<sequence length="112" mass="12682">MASSPEYVRFVADQLSQAGGVTYKKLFGEYGLWRGGKFFGTVEDDQFYVKPTEAGRQLLGDPPLAEPHEGARMYLVEELDDRDFLRRLVEATCAALPEPRSRRRKAAPKEET</sequence>
<proteinExistence type="predicted"/>
<gene>
    <name evidence="2" type="ORF">H8S23_10085</name>
</gene>
<dbReference type="InterPro" id="IPR007076">
    <property type="entry name" value="TfoX_N"/>
</dbReference>
<dbReference type="RefSeq" id="WP_186888214.1">
    <property type="nucleotide sequence ID" value="NZ_JACONZ010000003.1"/>
</dbReference>
<reference evidence="2" key="1">
    <citation type="submission" date="2020-08" db="EMBL/GenBank/DDBJ databases">
        <title>Genome public.</title>
        <authorList>
            <person name="Liu C."/>
            <person name="Sun Q."/>
        </authorList>
    </citation>
    <scope>NUCLEOTIDE SEQUENCE</scope>
    <source>
        <strain evidence="2">BX8</strain>
    </source>
</reference>
<feature type="domain" description="TfoX N-terminal" evidence="1">
    <location>
        <begin position="13"/>
        <end position="94"/>
    </location>
</feature>